<evidence type="ECO:0000313" key="1">
    <source>
        <dbReference type="EMBL" id="KAJ6729140.1"/>
    </source>
</evidence>
<accession>A0A9Q0UFF1</accession>
<dbReference type="Proteomes" id="UP001151529">
    <property type="component" value="Chromosome 2"/>
</dbReference>
<dbReference type="AlphaFoldDB" id="A0A9Q0UFF1"/>
<reference evidence="1" key="2">
    <citation type="journal article" date="2023" name="Int. J. Mol. Sci.">
        <title>De Novo Assembly and Annotation of 11 Diverse Shrub Willow (Salix) Genomes Reveals Novel Gene Organization in Sex-Linked Regions.</title>
        <authorList>
            <person name="Hyden B."/>
            <person name="Feng K."/>
            <person name="Yates T.B."/>
            <person name="Jawdy S."/>
            <person name="Cereghino C."/>
            <person name="Smart L.B."/>
            <person name="Muchero W."/>
        </authorList>
    </citation>
    <scope>NUCLEOTIDE SEQUENCE [LARGE SCALE GENOMIC DNA]</scope>
    <source>
        <tissue evidence="1">Shoot tip</tissue>
    </source>
</reference>
<comment type="caution">
    <text evidence="1">The sequence shown here is derived from an EMBL/GenBank/DDBJ whole genome shotgun (WGS) entry which is preliminary data.</text>
</comment>
<protein>
    <submittedName>
        <fullName evidence="1">Uncharacterized protein</fullName>
    </submittedName>
</protein>
<proteinExistence type="predicted"/>
<gene>
    <name evidence="1" type="ORF">OIU85_020101</name>
</gene>
<sequence length="130" mass="15269">MRRIHQGVTIEGWQRVVGELLMEKTFQSVNSDSIHLFPEMIISDSCIARFERYISFGMGTNLQNPAFRWELGVPIKLATRCPEEMVRRITCALRCPEFLHQITIAWAIRLLGRASRQVNREYYCLFDILY</sequence>
<name>A0A9Q0UFF1_SALVM</name>
<organism evidence="1 2">
    <name type="scientific">Salix viminalis</name>
    <name type="common">Common osier</name>
    <name type="synonym">Basket willow</name>
    <dbReference type="NCBI Taxonomy" id="40686"/>
    <lineage>
        <taxon>Eukaryota</taxon>
        <taxon>Viridiplantae</taxon>
        <taxon>Streptophyta</taxon>
        <taxon>Embryophyta</taxon>
        <taxon>Tracheophyta</taxon>
        <taxon>Spermatophyta</taxon>
        <taxon>Magnoliopsida</taxon>
        <taxon>eudicotyledons</taxon>
        <taxon>Gunneridae</taxon>
        <taxon>Pentapetalae</taxon>
        <taxon>rosids</taxon>
        <taxon>fabids</taxon>
        <taxon>Malpighiales</taxon>
        <taxon>Salicaceae</taxon>
        <taxon>Saliceae</taxon>
        <taxon>Salix</taxon>
    </lineage>
</organism>
<reference evidence="1" key="1">
    <citation type="submission" date="2022-11" db="EMBL/GenBank/DDBJ databases">
        <authorList>
            <person name="Hyden B.L."/>
            <person name="Feng K."/>
            <person name="Yates T."/>
            <person name="Jawdy S."/>
            <person name="Smart L.B."/>
            <person name="Muchero W."/>
        </authorList>
    </citation>
    <scope>NUCLEOTIDE SEQUENCE</scope>
    <source>
        <tissue evidence="1">Shoot tip</tissue>
    </source>
</reference>
<dbReference type="EMBL" id="JAPFFL010000004">
    <property type="protein sequence ID" value="KAJ6729140.1"/>
    <property type="molecule type" value="Genomic_DNA"/>
</dbReference>
<dbReference type="OrthoDB" id="849594at2759"/>
<keyword evidence="2" id="KW-1185">Reference proteome</keyword>
<evidence type="ECO:0000313" key="2">
    <source>
        <dbReference type="Proteomes" id="UP001151529"/>
    </source>
</evidence>